<evidence type="ECO:0000313" key="4">
    <source>
        <dbReference type="Proteomes" id="UP000000378"/>
    </source>
</evidence>
<evidence type="ECO:0000313" key="3">
    <source>
        <dbReference type="EMBL" id="ADI01978.1"/>
    </source>
</evidence>
<dbReference type="STRING" id="643648.Slip_1205"/>
<dbReference type="Gene3D" id="3.40.800.20">
    <property type="entry name" value="Histone deacetylase domain"/>
    <property type="match status" value="1"/>
</dbReference>
<feature type="domain" description="Histone deacetylase" evidence="2">
    <location>
        <begin position="63"/>
        <end position="271"/>
    </location>
</feature>
<dbReference type="CDD" id="cd09301">
    <property type="entry name" value="HDAC"/>
    <property type="match status" value="1"/>
</dbReference>
<dbReference type="PRINTS" id="PR01270">
    <property type="entry name" value="HDASUPER"/>
</dbReference>
<dbReference type="HOGENOM" id="CLU_007727_8_4_9"/>
<organism evidence="3 4">
    <name type="scientific">Syntrophothermus lipocalidus (strain DSM 12680 / TGB-C1)</name>
    <dbReference type="NCBI Taxonomy" id="643648"/>
    <lineage>
        <taxon>Bacteria</taxon>
        <taxon>Bacillati</taxon>
        <taxon>Bacillota</taxon>
        <taxon>Clostridia</taxon>
        <taxon>Eubacteriales</taxon>
        <taxon>Syntrophomonadaceae</taxon>
        <taxon>Syntrophothermus</taxon>
    </lineage>
</organism>
<protein>
    <submittedName>
        <fullName evidence="3">Histone deacetylase superfamily</fullName>
    </submittedName>
</protein>
<dbReference type="OrthoDB" id="9808367at2"/>
<dbReference type="KEGG" id="slp:Slip_1205"/>
<proteinExistence type="inferred from homology"/>
<dbReference type="eggNOG" id="COG0123">
    <property type="taxonomic scope" value="Bacteria"/>
</dbReference>
<keyword evidence="4" id="KW-1185">Reference proteome</keyword>
<gene>
    <name evidence="3" type="ordered locus">Slip_1205</name>
</gene>
<dbReference type="Pfam" id="PF00850">
    <property type="entry name" value="Hist_deacetyl"/>
    <property type="match status" value="1"/>
</dbReference>
<dbReference type="InterPro" id="IPR037138">
    <property type="entry name" value="His_deacetylse_dom_sf"/>
</dbReference>
<dbReference type="RefSeq" id="WP_013175380.1">
    <property type="nucleotide sequence ID" value="NC_014220.1"/>
</dbReference>
<dbReference type="InterPro" id="IPR000286">
    <property type="entry name" value="HDACs"/>
</dbReference>
<reference evidence="4" key="1">
    <citation type="journal article" date="2010" name="Stand. Genomic Sci.">
        <title>Complete genome sequence of Syntrophothermus lipocalidus type strain (TGB-C1T).</title>
        <authorList>
            <consortium name="US DOE Joint Genome Institute (JGI-PGF)"/>
            <person name="Djao O."/>
            <person name="Zhang X."/>
            <person name="Lucas S."/>
            <person name="Lapidus A."/>
            <person name="Glavina Del Rio T."/>
            <person name="Nolan M."/>
            <person name="Tice H."/>
            <person name="Cheng J."/>
            <person name="Han C."/>
            <person name="Tapia R."/>
            <person name="Goodwin L."/>
            <person name="Pitluck S."/>
            <person name="Liolios K."/>
            <person name="Ivanova N."/>
            <person name="Mavromatis K."/>
            <person name="Mikhailova N."/>
            <person name="Ovchinnikova G."/>
            <person name="Pati A."/>
            <person name="Brambilla E."/>
            <person name="Chen A."/>
            <person name="Palaniappan K."/>
            <person name="Land M."/>
            <person name="Hauser L."/>
            <person name="Chang Y."/>
            <person name="Jeffries C."/>
            <person name="Rohde M."/>
            <person name="Sikorski J."/>
            <person name="Spring S."/>
            <person name="Goker M."/>
            <person name="Detter J."/>
            <person name="Woyke T."/>
            <person name="Bristow J."/>
            <person name="Eisen J."/>
            <person name="Markowitz V."/>
            <person name="Hugenholtz P."/>
            <person name="Kyrpides N."/>
            <person name="Klenk H."/>
        </authorList>
    </citation>
    <scope>NUCLEOTIDE SEQUENCE [LARGE SCALE GENOMIC DNA]</scope>
    <source>
        <strain evidence="4">DSM 12680 / TGB-C1</strain>
    </source>
</reference>
<dbReference type="Proteomes" id="UP000000378">
    <property type="component" value="Chromosome"/>
</dbReference>
<accession>D7CMP3</accession>
<dbReference type="InterPro" id="IPR023696">
    <property type="entry name" value="Ureohydrolase_dom_sf"/>
</dbReference>
<dbReference type="GO" id="GO:0004407">
    <property type="term" value="F:histone deacetylase activity"/>
    <property type="evidence" value="ECO:0007669"/>
    <property type="project" value="TreeGrafter"/>
</dbReference>
<dbReference type="AlphaFoldDB" id="D7CMP3"/>
<dbReference type="GO" id="GO:0040029">
    <property type="term" value="P:epigenetic regulation of gene expression"/>
    <property type="evidence" value="ECO:0007669"/>
    <property type="project" value="TreeGrafter"/>
</dbReference>
<dbReference type="SUPFAM" id="SSF52768">
    <property type="entry name" value="Arginase/deacetylase"/>
    <property type="match status" value="1"/>
</dbReference>
<name>D7CMP3_SYNLT</name>
<dbReference type="InterPro" id="IPR023801">
    <property type="entry name" value="His_deacetylse_dom"/>
</dbReference>
<dbReference type="PANTHER" id="PTHR10625">
    <property type="entry name" value="HISTONE DEACETYLASE HDAC1-RELATED"/>
    <property type="match status" value="1"/>
</dbReference>
<comment type="similarity">
    <text evidence="1">Belongs to the histone deacetylase family.</text>
</comment>
<sequence length="274" mass="30218">MKAGVWYHPDFSLRGHSVLRDRVEPAFNAMTDLIEAGKIGLFTPAITQETEELLNQCHSARHIAMVKAEHYHDVALLSAAGVVEAAERLATGDLEFAFCFVGAAGHHAGYDRFWGFCYYNDAVMAIKKLRALGIKRVMIIDVDPHFGDGTRDLIGADPDVIHVNFHSGSWRIVEDPELNNYDIGLGSGGDSDFIDALNRVLSRSWDYEILMIIFGHDSHILDYGGFALTEISFKHLAEAIKEFAAGKPVLFILSGGANPEVAKTVIPMVIKTFL</sequence>
<dbReference type="EMBL" id="CP002048">
    <property type="protein sequence ID" value="ADI01978.1"/>
    <property type="molecule type" value="Genomic_DNA"/>
</dbReference>
<reference evidence="3 4" key="2">
    <citation type="journal article" date="2010" name="Stand. Genomic Sci.">
        <title>Complete genome sequence of Syntrophothermus lipocalidus type strain (TGB-C1).</title>
        <authorList>
            <person name="Djao O.D."/>
            <person name="Zhang X."/>
            <person name="Lucas S."/>
            <person name="Lapidus A."/>
            <person name="Del Rio T.G."/>
            <person name="Nolan M."/>
            <person name="Tice H."/>
            <person name="Cheng J.F."/>
            <person name="Han C."/>
            <person name="Tapia R."/>
            <person name="Goodwin L."/>
            <person name="Pitluck S."/>
            <person name="Liolios K."/>
            <person name="Ivanova N."/>
            <person name="Mavromatis K."/>
            <person name="Mikhailova N."/>
            <person name="Ovchinnikova G."/>
            <person name="Pati A."/>
            <person name="Brambilla E."/>
            <person name="Chen A."/>
            <person name="Palaniappan K."/>
            <person name="Land M."/>
            <person name="Hauser L."/>
            <person name="Chang Y.J."/>
            <person name="Jeffries C.D."/>
            <person name="Rohde M."/>
            <person name="Sikorski J."/>
            <person name="Spring S."/>
            <person name="Goker M."/>
            <person name="Detter J.C."/>
            <person name="Woyke T."/>
            <person name="Bristow J."/>
            <person name="Eisen J.A."/>
            <person name="Markowitz V."/>
            <person name="Hugenholtz P."/>
            <person name="Kyrpides N.C."/>
            <person name="Klenk H.P."/>
        </authorList>
    </citation>
    <scope>NUCLEOTIDE SEQUENCE [LARGE SCALE GENOMIC DNA]</scope>
    <source>
        <strain evidence="4">DSM 12680 / TGB-C1</strain>
    </source>
</reference>
<evidence type="ECO:0000256" key="1">
    <source>
        <dbReference type="ARBA" id="ARBA00005947"/>
    </source>
</evidence>
<evidence type="ECO:0000259" key="2">
    <source>
        <dbReference type="Pfam" id="PF00850"/>
    </source>
</evidence>